<name>A0A9W9HN40_9EURO</name>
<feature type="region of interest" description="Disordered" evidence="1">
    <location>
        <begin position="91"/>
        <end position="150"/>
    </location>
</feature>
<protein>
    <submittedName>
        <fullName evidence="2">Uncharacterized protein</fullName>
    </submittedName>
</protein>
<dbReference type="AlphaFoldDB" id="A0A9W9HN40"/>
<evidence type="ECO:0000256" key="1">
    <source>
        <dbReference type="SAM" id="MobiDB-lite"/>
    </source>
</evidence>
<accession>A0A9W9HN40</accession>
<dbReference type="Proteomes" id="UP001146351">
    <property type="component" value="Unassembled WGS sequence"/>
</dbReference>
<keyword evidence="3" id="KW-1185">Reference proteome</keyword>
<evidence type="ECO:0000313" key="2">
    <source>
        <dbReference type="EMBL" id="KAJ5152531.1"/>
    </source>
</evidence>
<comment type="caution">
    <text evidence="2">The sequence shown here is derived from an EMBL/GenBank/DDBJ whole genome shotgun (WGS) entry which is preliminary data.</text>
</comment>
<reference evidence="2" key="1">
    <citation type="submission" date="2022-11" db="EMBL/GenBank/DDBJ databases">
        <authorList>
            <person name="Petersen C."/>
        </authorList>
    </citation>
    <scope>NUCLEOTIDE SEQUENCE</scope>
    <source>
        <strain evidence="2">IBT 21917</strain>
    </source>
</reference>
<reference evidence="2" key="2">
    <citation type="journal article" date="2023" name="IMA Fungus">
        <title>Comparative genomic study of the Penicillium genus elucidates a diverse pangenome and 15 lateral gene transfer events.</title>
        <authorList>
            <person name="Petersen C."/>
            <person name="Sorensen T."/>
            <person name="Nielsen M.R."/>
            <person name="Sondergaard T.E."/>
            <person name="Sorensen J.L."/>
            <person name="Fitzpatrick D.A."/>
            <person name="Frisvad J.C."/>
            <person name="Nielsen K.L."/>
        </authorList>
    </citation>
    <scope>NUCLEOTIDE SEQUENCE</scope>
    <source>
        <strain evidence="2">IBT 21917</strain>
    </source>
</reference>
<evidence type="ECO:0000313" key="3">
    <source>
        <dbReference type="Proteomes" id="UP001146351"/>
    </source>
</evidence>
<proteinExistence type="predicted"/>
<feature type="region of interest" description="Disordered" evidence="1">
    <location>
        <begin position="50"/>
        <end position="79"/>
    </location>
</feature>
<sequence length="578" mass="64472">MDETTRGRLAQAIRDAFTSSGIDHNEDYIESLISKVDDDVLQAHLANQGNNAGDIPLRTSGSALQTPPASPAKERGSNRILNAQKREYANLAGAEPRKKKKKQVRQCPDKSANEPSPGRIADGTIETGSQSIDQPPLPAGDHGNATHPSNLPVDTFSSYHTDSAYTMKAMASILFECFTVNSAIARYGHRTAMAPVRTDPDRIRKYADEVAEYDYEQAISTIQRDNALTMGKGVQNRYYETIFWKIILKGAALIDPAKLPPAKGPADGFTKAEKAATKRFMEDAGYRLGAENQRQCRIFWRNLLKMREVGIEKVLYYRTKEFDSYCKGYPQTSETSLVDTIKKWEAQYRPHIEQLETRLLRLGKGDLARVSDLDNPQVSERLKVQESSWNNAKNEWAFTSEEERFKGIGLQVFSSDMICAPYDNQLVSESGGDKSAFTFLLPKDGSSLLVCSIVPVREGDFLGVFAGKIRFSEDWSATHGVRGPIDNLWLDYSQVTGTLNQMLVSEPGGPANVRIHWEIIHDEVGIESCTSWRVSVKAVKPIMPFDPLVRVAGQQEQFMLHSSSENAKRGFLEICETD</sequence>
<dbReference type="EMBL" id="JAPQKO010000007">
    <property type="protein sequence ID" value="KAJ5152531.1"/>
    <property type="molecule type" value="Genomic_DNA"/>
</dbReference>
<dbReference type="OrthoDB" id="3531591at2759"/>
<gene>
    <name evidence="2" type="ORF">N7492_009811</name>
</gene>
<organism evidence="2 3">
    <name type="scientific">Penicillium capsulatum</name>
    <dbReference type="NCBI Taxonomy" id="69766"/>
    <lineage>
        <taxon>Eukaryota</taxon>
        <taxon>Fungi</taxon>
        <taxon>Dikarya</taxon>
        <taxon>Ascomycota</taxon>
        <taxon>Pezizomycotina</taxon>
        <taxon>Eurotiomycetes</taxon>
        <taxon>Eurotiomycetidae</taxon>
        <taxon>Eurotiales</taxon>
        <taxon>Aspergillaceae</taxon>
        <taxon>Penicillium</taxon>
    </lineage>
</organism>